<dbReference type="AlphaFoldDB" id="A0A853IIB6"/>
<gene>
    <name evidence="1" type="ORF">H0A36_27755</name>
</gene>
<sequence length="108" mass="12205">HPKDADEIDIAIAEFVLDQSAGIANQIIINMMVDDGFNIELLNSKTQKLVKQIYKFIDYFETGKGEPPAYIRISEKQYQCLKAGFNASNQSLPGQFKGVPYLIHIEVR</sequence>
<keyword evidence="2" id="KW-1185">Reference proteome</keyword>
<dbReference type="EMBL" id="JACCKB010000153">
    <property type="protein sequence ID" value="NYZ69811.1"/>
    <property type="molecule type" value="Genomic_DNA"/>
</dbReference>
<evidence type="ECO:0000313" key="2">
    <source>
        <dbReference type="Proteomes" id="UP000569732"/>
    </source>
</evidence>
<dbReference type="RefSeq" id="WP_180571783.1">
    <property type="nucleotide sequence ID" value="NZ_JACCKB010000153.1"/>
</dbReference>
<reference evidence="1 2" key="1">
    <citation type="submission" date="2020-07" db="EMBL/GenBank/DDBJ databases">
        <title>Endozoicomonas sp. nov., isolated from sediment.</title>
        <authorList>
            <person name="Gu T."/>
        </authorList>
    </citation>
    <scope>NUCLEOTIDE SEQUENCE [LARGE SCALE GENOMIC DNA]</scope>
    <source>
        <strain evidence="1 2">SM1973</strain>
    </source>
</reference>
<feature type="non-terminal residue" evidence="1">
    <location>
        <position position="1"/>
    </location>
</feature>
<evidence type="ECO:0000313" key="1">
    <source>
        <dbReference type="EMBL" id="NYZ69811.1"/>
    </source>
</evidence>
<proteinExistence type="predicted"/>
<comment type="caution">
    <text evidence="1">The sequence shown here is derived from an EMBL/GenBank/DDBJ whole genome shotgun (WGS) entry which is preliminary data.</text>
</comment>
<accession>A0A853IIB6</accession>
<protein>
    <submittedName>
        <fullName evidence="1">Uncharacterized protein</fullName>
    </submittedName>
</protein>
<dbReference type="Proteomes" id="UP000569732">
    <property type="component" value="Unassembled WGS sequence"/>
</dbReference>
<organism evidence="1 2">
    <name type="scientific">Spartinivicinus marinus</name>
    <dbReference type="NCBI Taxonomy" id="2994442"/>
    <lineage>
        <taxon>Bacteria</taxon>
        <taxon>Pseudomonadati</taxon>
        <taxon>Pseudomonadota</taxon>
        <taxon>Gammaproteobacteria</taxon>
        <taxon>Oceanospirillales</taxon>
        <taxon>Zooshikellaceae</taxon>
        <taxon>Spartinivicinus</taxon>
    </lineage>
</organism>
<name>A0A853IIB6_9GAMM</name>